<gene>
    <name evidence="2" type="ORF">ENKO_20870</name>
</gene>
<dbReference type="AlphaFoldDB" id="A0AA86J3Q9"/>
<dbReference type="RefSeq" id="WP_088218630.1">
    <property type="nucleotide sequence ID" value="NZ_AP024590.1"/>
</dbReference>
<keyword evidence="1" id="KW-1133">Transmembrane helix</keyword>
<evidence type="ECO:0000313" key="3">
    <source>
        <dbReference type="Proteomes" id="UP000682928"/>
    </source>
</evidence>
<feature type="transmembrane region" description="Helical" evidence="1">
    <location>
        <begin position="142"/>
        <end position="162"/>
    </location>
</feature>
<evidence type="ECO:0000256" key="1">
    <source>
        <dbReference type="SAM" id="Phobius"/>
    </source>
</evidence>
<proteinExistence type="predicted"/>
<dbReference type="EMBL" id="AP024590">
    <property type="protein sequence ID" value="BCU55493.1"/>
    <property type="molecule type" value="Genomic_DNA"/>
</dbReference>
<protein>
    <submittedName>
        <fullName evidence="2">Uncharacterized protein</fullName>
    </submittedName>
</protein>
<keyword evidence="1" id="KW-0812">Transmembrane</keyword>
<organism evidence="2 3">
    <name type="scientific">Enterobacter kobei</name>
    <dbReference type="NCBI Taxonomy" id="208224"/>
    <lineage>
        <taxon>Bacteria</taxon>
        <taxon>Pseudomonadati</taxon>
        <taxon>Pseudomonadota</taxon>
        <taxon>Gammaproteobacteria</taxon>
        <taxon>Enterobacterales</taxon>
        <taxon>Enterobacteriaceae</taxon>
        <taxon>Enterobacter</taxon>
        <taxon>Enterobacter cloacae complex</taxon>
    </lineage>
</organism>
<sequence length="172" mass="19585">MAKHALSLLIKIVLFAAIMLLVARGVPYEGLVNSIKTLFDFQSAEKITHFILGEPDLEVWESLGDYFSILINTLISVPVMSAVITVYIGVINKVSPADIPMMWFSSTQRRLAKIFGFTFLFWTLFRLLPYQSVFHDQTYSSFTMAPIVGFNLLLTIACYWFITKKITTKRSL</sequence>
<evidence type="ECO:0000313" key="2">
    <source>
        <dbReference type="EMBL" id="BCU55493.1"/>
    </source>
</evidence>
<keyword evidence="1" id="KW-0472">Membrane</keyword>
<name>A0AA86J3Q9_9ENTR</name>
<reference evidence="2" key="1">
    <citation type="submission" date="2021-04" db="EMBL/GenBank/DDBJ databases">
        <title>Difference and commonality of drug resistance evolution in various bacteria. and drug sensitivity profiles.</title>
        <authorList>
            <person name="Maeda T."/>
            <person name="Shibai A."/>
            <person name="Kawada K."/>
            <person name="Kotani H."/>
            <person name="Tarusawa Y."/>
            <person name="Tanabe K."/>
            <person name="Furusawa C."/>
        </authorList>
    </citation>
    <scope>NUCLEOTIDE SEQUENCE</scope>
    <source>
        <strain evidence="2">JCM 8580</strain>
    </source>
</reference>
<feature type="transmembrane region" description="Helical" evidence="1">
    <location>
        <begin position="66"/>
        <end position="90"/>
    </location>
</feature>
<feature type="transmembrane region" description="Helical" evidence="1">
    <location>
        <begin position="111"/>
        <end position="130"/>
    </location>
</feature>
<dbReference type="Proteomes" id="UP000682928">
    <property type="component" value="Chromosome"/>
</dbReference>
<accession>A0AA86J3Q9</accession>